<proteinExistence type="predicted"/>
<dbReference type="Pfam" id="PF11007">
    <property type="entry name" value="CotJA"/>
    <property type="match status" value="1"/>
</dbReference>
<dbReference type="OrthoDB" id="2376696at2"/>
<keyword evidence="2" id="KW-1185">Reference proteome</keyword>
<reference evidence="2" key="1">
    <citation type="submission" date="2017-11" db="EMBL/GenBank/DDBJ databases">
        <authorList>
            <person name="Zhu W."/>
        </authorList>
    </citation>
    <scope>NUCLEOTIDE SEQUENCE [LARGE SCALE GENOMIC DNA]</scope>
    <source>
        <strain evidence="2">CAU 1183</strain>
    </source>
</reference>
<sequence>MSTNFKYWEPYISPFDPCPPIRVKVYSTPPNLYMTFQPTGMRQYKTAKEALQHGTLWPELFSPYPDSPKRGELDG</sequence>
<dbReference type="Proteomes" id="UP000257143">
    <property type="component" value="Unassembled WGS sequence"/>
</dbReference>
<comment type="caution">
    <text evidence="1">The sequence shown here is derived from an EMBL/GenBank/DDBJ whole genome shotgun (WGS) entry which is preliminary data.</text>
</comment>
<keyword evidence="1" id="KW-0946">Virion</keyword>
<protein>
    <submittedName>
        <fullName evidence="1">Spore coat protein CotJA</fullName>
    </submittedName>
</protein>
<gene>
    <name evidence="1" type="ORF">CWR48_14155</name>
</gene>
<keyword evidence="1" id="KW-0167">Capsid protein</keyword>
<evidence type="ECO:0000313" key="1">
    <source>
        <dbReference type="EMBL" id="RDW17336.1"/>
    </source>
</evidence>
<dbReference type="RefSeq" id="WP_115773919.1">
    <property type="nucleotide sequence ID" value="NZ_PIOC01000020.1"/>
</dbReference>
<name>A0A3D8PMH9_9BACI</name>
<dbReference type="EMBL" id="PIOC01000020">
    <property type="protein sequence ID" value="RDW17336.1"/>
    <property type="molecule type" value="Genomic_DNA"/>
</dbReference>
<dbReference type="InterPro" id="IPR020256">
    <property type="entry name" value="Spore_coat_CotJA"/>
</dbReference>
<organism evidence="1 2">
    <name type="scientific">Oceanobacillus arenosus</name>
    <dbReference type="NCBI Taxonomy" id="1229153"/>
    <lineage>
        <taxon>Bacteria</taxon>
        <taxon>Bacillati</taxon>
        <taxon>Bacillota</taxon>
        <taxon>Bacilli</taxon>
        <taxon>Bacillales</taxon>
        <taxon>Bacillaceae</taxon>
        <taxon>Oceanobacillus</taxon>
    </lineage>
</organism>
<evidence type="ECO:0000313" key="2">
    <source>
        <dbReference type="Proteomes" id="UP000257143"/>
    </source>
</evidence>
<dbReference type="AlphaFoldDB" id="A0A3D8PMH9"/>
<accession>A0A3D8PMH9</accession>